<dbReference type="EMBL" id="MBUA01000012">
    <property type="protein sequence ID" value="MBC6490802.1"/>
    <property type="molecule type" value="Genomic_DNA"/>
</dbReference>
<organism evidence="1 2">
    <name type="scientific">Flavihumibacter stibioxidans</name>
    <dbReference type="NCBI Taxonomy" id="1834163"/>
    <lineage>
        <taxon>Bacteria</taxon>
        <taxon>Pseudomonadati</taxon>
        <taxon>Bacteroidota</taxon>
        <taxon>Chitinophagia</taxon>
        <taxon>Chitinophagales</taxon>
        <taxon>Chitinophagaceae</taxon>
        <taxon>Flavihumibacter</taxon>
    </lineage>
</organism>
<gene>
    <name evidence="1" type="ORF">BC349_07140</name>
</gene>
<accession>A0ABR7M768</accession>
<keyword evidence="2" id="KW-1185">Reference proteome</keyword>
<reference evidence="1 2" key="1">
    <citation type="submission" date="2016-07" db="EMBL/GenBank/DDBJ databases">
        <title>Genome analysis of Flavihumibacter stibioxidans YS-17.</title>
        <authorList>
            <person name="Shi K."/>
            <person name="Han Y."/>
            <person name="Wang G."/>
        </authorList>
    </citation>
    <scope>NUCLEOTIDE SEQUENCE [LARGE SCALE GENOMIC DNA]</scope>
    <source>
        <strain evidence="1 2">YS-17</strain>
    </source>
</reference>
<name>A0ABR7M768_9BACT</name>
<evidence type="ECO:0000313" key="1">
    <source>
        <dbReference type="EMBL" id="MBC6490802.1"/>
    </source>
</evidence>
<dbReference type="Proteomes" id="UP000765802">
    <property type="component" value="Unassembled WGS sequence"/>
</dbReference>
<sequence>MFSCRDISRCSAAFAGPQKKQTSTETPVQGGFDQVISCSLHSIIAVNAIMVVVINNQQTGTKSLFTAGVYFFGKNKENFFKLWISQIYFGDKPPIAVENHLYYLSITKRFKKFF</sequence>
<comment type="caution">
    <text evidence="1">The sequence shown here is derived from an EMBL/GenBank/DDBJ whole genome shotgun (WGS) entry which is preliminary data.</text>
</comment>
<evidence type="ECO:0000313" key="2">
    <source>
        <dbReference type="Proteomes" id="UP000765802"/>
    </source>
</evidence>
<protein>
    <submittedName>
        <fullName evidence="1">Uncharacterized protein</fullName>
    </submittedName>
</protein>
<proteinExistence type="predicted"/>